<gene>
    <name evidence="2" type="ORF">PAM7971_00830</name>
</gene>
<keyword evidence="1" id="KW-0472">Membrane</keyword>
<name>A0A1Y5RUG8_9RHOB</name>
<dbReference type="AlphaFoldDB" id="A0A1Y5RUG8"/>
<dbReference type="RefSeq" id="WP_085847728.1">
    <property type="nucleotide sequence ID" value="NZ_FNZV01000002.1"/>
</dbReference>
<organism evidence="2 3">
    <name type="scientific">Pacificibacter marinus</name>
    <dbReference type="NCBI Taxonomy" id="658057"/>
    <lineage>
        <taxon>Bacteria</taxon>
        <taxon>Pseudomonadati</taxon>
        <taxon>Pseudomonadota</taxon>
        <taxon>Alphaproteobacteria</taxon>
        <taxon>Rhodobacterales</taxon>
        <taxon>Roseobacteraceae</taxon>
        <taxon>Pacificibacter</taxon>
    </lineage>
</organism>
<evidence type="ECO:0000313" key="2">
    <source>
        <dbReference type="EMBL" id="SLN24694.1"/>
    </source>
</evidence>
<sequence>MQVLKVWGFAGGLFGISVLASTLHLSAALPNKAAQAKGLSPTGIHSTQSPDRNLLDHIPMVQVNCTRPHITPPNITLPVTHTATPPKTGSSNTHHIAYCALNLSAQ</sequence>
<evidence type="ECO:0000256" key="1">
    <source>
        <dbReference type="SAM" id="Phobius"/>
    </source>
</evidence>
<reference evidence="2 3" key="1">
    <citation type="submission" date="2017-03" db="EMBL/GenBank/DDBJ databases">
        <authorList>
            <person name="Afonso C.L."/>
            <person name="Miller P.J."/>
            <person name="Scott M.A."/>
            <person name="Spackman E."/>
            <person name="Goraichik I."/>
            <person name="Dimitrov K.M."/>
            <person name="Suarez D.L."/>
            <person name="Swayne D.E."/>
        </authorList>
    </citation>
    <scope>NUCLEOTIDE SEQUENCE [LARGE SCALE GENOMIC DNA]</scope>
    <source>
        <strain evidence="2 3">CECT 7971</strain>
    </source>
</reference>
<accession>A0A1Y5RUG8</accession>
<keyword evidence="1" id="KW-1133">Transmembrane helix</keyword>
<protein>
    <submittedName>
        <fullName evidence="2">Uncharacterized protein</fullName>
    </submittedName>
</protein>
<evidence type="ECO:0000313" key="3">
    <source>
        <dbReference type="Proteomes" id="UP000193307"/>
    </source>
</evidence>
<keyword evidence="3" id="KW-1185">Reference proteome</keyword>
<dbReference type="Proteomes" id="UP000193307">
    <property type="component" value="Unassembled WGS sequence"/>
</dbReference>
<dbReference type="EMBL" id="FWFW01000002">
    <property type="protein sequence ID" value="SLN24694.1"/>
    <property type="molecule type" value="Genomic_DNA"/>
</dbReference>
<proteinExistence type="predicted"/>
<keyword evidence="1" id="KW-0812">Transmembrane</keyword>
<feature type="transmembrane region" description="Helical" evidence="1">
    <location>
        <begin position="6"/>
        <end position="29"/>
    </location>
</feature>